<dbReference type="OrthoDB" id="427518at2759"/>
<sequence>MPDILKTLWQRVRRIRLRPSSKQSEGTQGTARTTHAAIAEGAAESSPIRQDETDVDVLTEDDCYGIKVLHNPPSAFVDLVFVHGLRGKAHRTWFDKESGVHWPRDLLGPDLDARIMTFGYDANIVNAAQDDISGYAKDLLGDLSRHREDLRAERKIIFVAHSLGGLVTKKALALSGESRFPHLRAIEIHTTGIVFLGTPHHGADLAKWGSFLSNIANLAKPVNKDVIKALRRQSETLAGVQDAFHNLVERRKDEGSKVRLICFYETMPVYNTIIVSKDSAVIPGEPHFPIRKNHKDMAKYQKKDDKGYQDILREIRMIAENFAFQHFWDGLGQENISEHLRQTPTPLEGTFKWIHERLRLDEISTENQPRRLLRITGQPGCGKSVLAASLYRRGFSNEQRPITTPIFYAFNGRDANRRSPSAIFPSLIKQLFRSKKDRLHLQQYFNQARNEGDLPADFSSHTFRWACTLPTFGHLICIIDALDECDNGAERDKLVADLESLVSGDEKINITLVLLNRDYWELNFAHVDLPAHLITHINLDKNPETQEDIMAFTVEGVELLLKKRPTYNPYKARLIDKIFERASDGMFLMVLLVIDLLYRCTDSSPRGIDHTIQTLPSTLQEVYSRIWDSIDPLRKPRAEEIMGWMVATFQPIAVQTLADALAHEALLDSDDDSLTLDDFRSSDLRGDLKRLFGPLLWIDDTVHLTHQTVKEFFLLNKTSLPHVSASPSILPGDRHIKIAITCLFCLTRNRDPDFGDTSSIDTMFGFNTPPFYAYAKSYCLKHFVAATQSGEDANAIQEFRKMCLISKVLIGEPTYSHPGSATAIKRALQPDSPTFDDIASGVFMGVGPMELDPMGLLSEDSYHLWRPRRNARPRGTALEVPSYSSPWITSHPSLSEEDFGIGGFQVTVSPPPG</sequence>
<dbReference type="Pfam" id="PF24883">
    <property type="entry name" value="NPHP3_N"/>
    <property type="match status" value="1"/>
</dbReference>
<keyword evidence="6" id="KW-1185">Reference proteome</keyword>
<proteinExistence type="inferred from homology"/>
<evidence type="ECO:0000256" key="1">
    <source>
        <dbReference type="ARBA" id="ARBA00007920"/>
    </source>
</evidence>
<dbReference type="Gene3D" id="3.40.50.300">
    <property type="entry name" value="P-loop containing nucleotide triphosphate hydrolases"/>
    <property type="match status" value="1"/>
</dbReference>
<dbReference type="SUPFAM" id="SSF52540">
    <property type="entry name" value="P-loop containing nucleoside triphosphate hydrolases"/>
    <property type="match status" value="1"/>
</dbReference>
<organism evidence="5 6">
    <name type="scientific">Clohesyomyces aquaticus</name>
    <dbReference type="NCBI Taxonomy" id="1231657"/>
    <lineage>
        <taxon>Eukaryota</taxon>
        <taxon>Fungi</taxon>
        <taxon>Dikarya</taxon>
        <taxon>Ascomycota</taxon>
        <taxon>Pezizomycotina</taxon>
        <taxon>Dothideomycetes</taxon>
        <taxon>Pleosporomycetidae</taxon>
        <taxon>Pleosporales</taxon>
        <taxon>Lindgomycetaceae</taxon>
        <taxon>Clohesyomyces</taxon>
    </lineage>
</organism>
<dbReference type="InterPro" id="IPR007751">
    <property type="entry name" value="DUF676_lipase-like"/>
</dbReference>
<protein>
    <submittedName>
        <fullName evidence="5">Uncharacterized protein</fullName>
    </submittedName>
</protein>
<evidence type="ECO:0000313" key="5">
    <source>
        <dbReference type="EMBL" id="ORY15267.1"/>
    </source>
</evidence>
<dbReference type="SUPFAM" id="SSF53474">
    <property type="entry name" value="alpha/beta-Hydrolases"/>
    <property type="match status" value="1"/>
</dbReference>
<dbReference type="AlphaFoldDB" id="A0A1Y1ZYY9"/>
<name>A0A1Y1ZYY9_9PLEO</name>
<keyword evidence="2" id="KW-0677">Repeat</keyword>
<dbReference type="InterPro" id="IPR029058">
    <property type="entry name" value="AB_hydrolase_fold"/>
</dbReference>
<dbReference type="InterPro" id="IPR056884">
    <property type="entry name" value="NPHP3-like_N"/>
</dbReference>
<comment type="similarity">
    <text evidence="1">Belongs to the putative lipase ROG1 family.</text>
</comment>
<dbReference type="InterPro" id="IPR027417">
    <property type="entry name" value="P-loop_NTPase"/>
</dbReference>
<feature type="domain" description="Nephrocystin 3-like N-terminal" evidence="4">
    <location>
        <begin position="349"/>
        <end position="513"/>
    </location>
</feature>
<dbReference type="Gene3D" id="3.40.50.1820">
    <property type="entry name" value="alpha/beta hydrolase"/>
    <property type="match status" value="1"/>
</dbReference>
<dbReference type="PANTHER" id="PTHR10039:SF5">
    <property type="entry name" value="NACHT DOMAIN-CONTAINING PROTEIN"/>
    <property type="match status" value="1"/>
</dbReference>
<feature type="domain" description="DUF676" evidence="3">
    <location>
        <begin position="79"/>
        <end position="234"/>
    </location>
</feature>
<evidence type="ECO:0000256" key="2">
    <source>
        <dbReference type="ARBA" id="ARBA00022737"/>
    </source>
</evidence>
<evidence type="ECO:0000259" key="4">
    <source>
        <dbReference type="Pfam" id="PF24883"/>
    </source>
</evidence>
<evidence type="ECO:0000313" key="6">
    <source>
        <dbReference type="Proteomes" id="UP000193144"/>
    </source>
</evidence>
<accession>A0A1Y1ZYY9</accession>
<comment type="caution">
    <text evidence="5">The sequence shown here is derived from an EMBL/GenBank/DDBJ whole genome shotgun (WGS) entry which is preliminary data.</text>
</comment>
<reference evidence="5 6" key="1">
    <citation type="submission" date="2016-07" db="EMBL/GenBank/DDBJ databases">
        <title>Pervasive Adenine N6-methylation of Active Genes in Fungi.</title>
        <authorList>
            <consortium name="DOE Joint Genome Institute"/>
            <person name="Mondo S.J."/>
            <person name="Dannebaum R.O."/>
            <person name="Kuo R.C."/>
            <person name="Labutti K."/>
            <person name="Haridas S."/>
            <person name="Kuo A."/>
            <person name="Salamov A."/>
            <person name="Ahrendt S.R."/>
            <person name="Lipzen A."/>
            <person name="Sullivan W."/>
            <person name="Andreopoulos W.B."/>
            <person name="Clum A."/>
            <person name="Lindquist E."/>
            <person name="Daum C."/>
            <person name="Ramamoorthy G.K."/>
            <person name="Gryganskyi A."/>
            <person name="Culley D."/>
            <person name="Magnuson J.K."/>
            <person name="James T.Y."/>
            <person name="O'Malley M.A."/>
            <person name="Stajich J.E."/>
            <person name="Spatafora J.W."/>
            <person name="Visel A."/>
            <person name="Grigoriev I.V."/>
        </authorList>
    </citation>
    <scope>NUCLEOTIDE SEQUENCE [LARGE SCALE GENOMIC DNA]</scope>
    <source>
        <strain evidence="5 6">CBS 115471</strain>
    </source>
</reference>
<dbReference type="PANTHER" id="PTHR10039">
    <property type="entry name" value="AMELOGENIN"/>
    <property type="match status" value="1"/>
</dbReference>
<gene>
    <name evidence="5" type="ORF">BCR34DRAFT_585166</name>
</gene>
<evidence type="ECO:0000259" key="3">
    <source>
        <dbReference type="Pfam" id="PF05057"/>
    </source>
</evidence>
<dbReference type="Proteomes" id="UP000193144">
    <property type="component" value="Unassembled WGS sequence"/>
</dbReference>
<dbReference type="EMBL" id="MCFA01000026">
    <property type="protein sequence ID" value="ORY15267.1"/>
    <property type="molecule type" value="Genomic_DNA"/>
</dbReference>
<dbReference type="Pfam" id="PF05057">
    <property type="entry name" value="DUF676"/>
    <property type="match status" value="1"/>
</dbReference>